<protein>
    <recommendedName>
        <fullName evidence="8">DNA-directed RNA polymerase III subunit RPC4</fullName>
    </recommendedName>
</protein>
<evidence type="ECO:0000256" key="4">
    <source>
        <dbReference type="ARBA" id="ARBA00023242"/>
    </source>
</evidence>
<dbReference type="PANTHER" id="PTHR13408:SF0">
    <property type="entry name" value="DNA-DIRECTED RNA POLYMERASE III SUBUNIT RPC4"/>
    <property type="match status" value="1"/>
</dbReference>
<keyword evidence="7" id="KW-1185">Reference proteome</keyword>
<evidence type="ECO:0000313" key="7">
    <source>
        <dbReference type="Proteomes" id="UP001627154"/>
    </source>
</evidence>
<feature type="compositionally biased region" description="Basic and acidic residues" evidence="5">
    <location>
        <begin position="128"/>
        <end position="150"/>
    </location>
</feature>
<dbReference type="GO" id="GO:0000428">
    <property type="term" value="C:DNA-directed RNA polymerase complex"/>
    <property type="evidence" value="ECO:0007669"/>
    <property type="project" value="UniProtKB-KW"/>
</dbReference>
<feature type="compositionally biased region" description="Polar residues" evidence="5">
    <location>
        <begin position="156"/>
        <end position="165"/>
    </location>
</feature>
<dbReference type="Pfam" id="PF05132">
    <property type="entry name" value="RNA_pol_Rpc4"/>
    <property type="match status" value="1"/>
</dbReference>
<evidence type="ECO:0000256" key="3">
    <source>
        <dbReference type="ARBA" id="ARBA00023163"/>
    </source>
</evidence>
<evidence type="ECO:0000313" key="6">
    <source>
        <dbReference type="EMBL" id="KAL3398032.1"/>
    </source>
</evidence>
<accession>A0ABD2WYB2</accession>
<comment type="caution">
    <text evidence="6">The sequence shown here is derived from an EMBL/GenBank/DDBJ whole genome shotgun (WGS) entry which is preliminary data.</text>
</comment>
<dbReference type="InterPro" id="IPR007811">
    <property type="entry name" value="RPC4"/>
</dbReference>
<reference evidence="6 7" key="1">
    <citation type="journal article" date="2024" name="bioRxiv">
        <title>A reference genome for Trichogramma kaykai: A tiny desert-dwelling parasitoid wasp with competing sex-ratio distorters.</title>
        <authorList>
            <person name="Culotta J."/>
            <person name="Lindsey A.R."/>
        </authorList>
    </citation>
    <scope>NUCLEOTIDE SEQUENCE [LARGE SCALE GENOMIC DNA]</scope>
    <source>
        <strain evidence="6 7">KSX58</strain>
    </source>
</reference>
<organism evidence="6 7">
    <name type="scientific">Trichogramma kaykai</name>
    <dbReference type="NCBI Taxonomy" id="54128"/>
    <lineage>
        <taxon>Eukaryota</taxon>
        <taxon>Metazoa</taxon>
        <taxon>Ecdysozoa</taxon>
        <taxon>Arthropoda</taxon>
        <taxon>Hexapoda</taxon>
        <taxon>Insecta</taxon>
        <taxon>Pterygota</taxon>
        <taxon>Neoptera</taxon>
        <taxon>Endopterygota</taxon>
        <taxon>Hymenoptera</taxon>
        <taxon>Apocrita</taxon>
        <taxon>Proctotrupomorpha</taxon>
        <taxon>Chalcidoidea</taxon>
        <taxon>Trichogrammatidae</taxon>
        <taxon>Trichogramma</taxon>
    </lineage>
</organism>
<dbReference type="AlphaFoldDB" id="A0ABD2WYB2"/>
<feature type="region of interest" description="Disordered" evidence="5">
    <location>
        <begin position="1"/>
        <end position="31"/>
    </location>
</feature>
<dbReference type="Proteomes" id="UP001627154">
    <property type="component" value="Unassembled WGS sequence"/>
</dbReference>
<keyword evidence="4" id="KW-0539">Nucleus</keyword>
<evidence type="ECO:0000256" key="1">
    <source>
        <dbReference type="ARBA" id="ARBA00004123"/>
    </source>
</evidence>
<sequence>MNSNKNHHPDYNPNIQIKSEPGIASNDASAPTLEISSLNNVQIKAEPGTENNISSTSSSINSNSLNNIKIEPSLFRSSTRLPSLRGPRDLTLGGNVKLEKQKKVFTPNLNVTRNKNRENPYTNNDNSSKLKKEKFNDKDKRQDKSRERGRGRGRGTNNLVQSSGIFSEGLSDSLTAKRPGYAGATSGRSSDGFGCQRGSSSSFAIQKSTISEVDNNAEEEGSNDEFDDFKMDYKDSFVSLPIANNAKQLNEVIGNNSVKHNSDTELKADKLKTKLQEMKVTDKSLKLTVSQVIQDQTENSYKLLQFPPCLPGLPTDEIDKTDKTDKTNKKNKNCTVSSLKEGVLGKIQVLRSGKARLVLGENNLIIDIGTSTSFRQDLIAAKIKDDKSSGTLVNLGTVDSKLILTVDWETILKNCK</sequence>
<dbReference type="PANTHER" id="PTHR13408">
    <property type="entry name" value="DNA-DIRECTED RNA POLYMERASE III"/>
    <property type="match status" value="1"/>
</dbReference>
<gene>
    <name evidence="6" type="ORF">TKK_008260</name>
</gene>
<comment type="subcellular location">
    <subcellularLocation>
        <location evidence="1">Nucleus</location>
    </subcellularLocation>
</comment>
<dbReference type="GO" id="GO:0005634">
    <property type="term" value="C:nucleus"/>
    <property type="evidence" value="ECO:0007669"/>
    <property type="project" value="UniProtKB-SubCell"/>
</dbReference>
<dbReference type="EMBL" id="JBJJXI010000060">
    <property type="protein sequence ID" value="KAL3398032.1"/>
    <property type="molecule type" value="Genomic_DNA"/>
</dbReference>
<feature type="region of interest" description="Disordered" evidence="5">
    <location>
        <begin position="101"/>
        <end position="165"/>
    </location>
</feature>
<name>A0ABD2WYB2_9HYME</name>
<evidence type="ECO:0008006" key="8">
    <source>
        <dbReference type="Google" id="ProtNLM"/>
    </source>
</evidence>
<feature type="compositionally biased region" description="Polar residues" evidence="5">
    <location>
        <begin position="107"/>
        <end position="127"/>
    </location>
</feature>
<keyword evidence="3" id="KW-0804">Transcription</keyword>
<proteinExistence type="predicted"/>
<evidence type="ECO:0000256" key="2">
    <source>
        <dbReference type="ARBA" id="ARBA00022478"/>
    </source>
</evidence>
<evidence type="ECO:0000256" key="5">
    <source>
        <dbReference type="SAM" id="MobiDB-lite"/>
    </source>
</evidence>
<keyword evidence="2" id="KW-0240">DNA-directed RNA polymerase</keyword>